<sequence>ATKGTVLAQLLIQAIVLMENAGAKIHGFVSDGASKNRRMWKLLGINGELGDCCNSFTHPSDPDRKVFAFSDAPHLIKCIRNRLKQQ</sequence>
<dbReference type="InParanoid" id="B7PJZ0"/>
<dbReference type="VEuPathDB" id="VectorBase:ISCW004133"/>
<proteinExistence type="predicted"/>
<protein>
    <recommendedName>
        <fullName evidence="2">Transposable element P transposase-like RNase H domain-containing protein</fullName>
    </recommendedName>
</protein>
<feature type="non-terminal residue" evidence="3">
    <location>
        <position position="86"/>
    </location>
</feature>
<evidence type="ECO:0000256" key="1">
    <source>
        <dbReference type="SAM" id="SignalP"/>
    </source>
</evidence>
<dbReference type="AlphaFoldDB" id="B7PJZ0"/>
<evidence type="ECO:0000313" key="3">
    <source>
        <dbReference type="EMBL" id="EEC06912.1"/>
    </source>
</evidence>
<dbReference type="PaxDb" id="6945-B7PJZ0"/>
<keyword evidence="5" id="KW-1185">Reference proteome</keyword>
<dbReference type="HOGENOM" id="CLU_2504231_0_0_1"/>
<evidence type="ECO:0000259" key="2">
    <source>
        <dbReference type="Pfam" id="PF21787"/>
    </source>
</evidence>
<dbReference type="EMBL" id="DS729351">
    <property type="protein sequence ID" value="EEC06912.1"/>
    <property type="molecule type" value="Genomic_DNA"/>
</dbReference>
<keyword evidence="1" id="KW-0732">Signal</keyword>
<dbReference type="InterPro" id="IPR048365">
    <property type="entry name" value="TNP-like_RNaseH_N"/>
</dbReference>
<organism>
    <name type="scientific">Ixodes scapularis</name>
    <name type="common">Black-legged tick</name>
    <name type="synonym">Deer tick</name>
    <dbReference type="NCBI Taxonomy" id="6945"/>
    <lineage>
        <taxon>Eukaryota</taxon>
        <taxon>Metazoa</taxon>
        <taxon>Ecdysozoa</taxon>
        <taxon>Arthropoda</taxon>
        <taxon>Chelicerata</taxon>
        <taxon>Arachnida</taxon>
        <taxon>Acari</taxon>
        <taxon>Parasitiformes</taxon>
        <taxon>Ixodida</taxon>
        <taxon>Ixodoidea</taxon>
        <taxon>Ixodidae</taxon>
        <taxon>Ixodinae</taxon>
        <taxon>Ixodes</taxon>
    </lineage>
</organism>
<dbReference type="VEuPathDB" id="VectorBase:ISCI004133"/>
<gene>
    <name evidence="3" type="ORF">IscW_ISCW004133</name>
</gene>
<accession>B7PJZ0</accession>
<reference evidence="3 5" key="1">
    <citation type="submission" date="2008-03" db="EMBL/GenBank/DDBJ databases">
        <title>Annotation of Ixodes scapularis.</title>
        <authorList>
            <consortium name="Ixodes scapularis Genome Project Consortium"/>
            <person name="Caler E."/>
            <person name="Hannick L.I."/>
            <person name="Bidwell S."/>
            <person name="Joardar V."/>
            <person name="Thiagarajan M."/>
            <person name="Amedeo P."/>
            <person name="Galinsky K.J."/>
            <person name="Schobel S."/>
            <person name="Inman J."/>
            <person name="Hostetler J."/>
            <person name="Miller J."/>
            <person name="Hammond M."/>
            <person name="Megy K."/>
            <person name="Lawson D."/>
            <person name="Kodira C."/>
            <person name="Sutton G."/>
            <person name="Meyer J."/>
            <person name="Hill C.A."/>
            <person name="Birren B."/>
            <person name="Nene V."/>
            <person name="Collins F."/>
            <person name="Alarcon-Chaidez F."/>
            <person name="Wikel S."/>
            <person name="Strausberg R."/>
        </authorList>
    </citation>
    <scope>NUCLEOTIDE SEQUENCE [LARGE SCALE GENOMIC DNA]</scope>
    <source>
        <strain evidence="5">Wikel</strain>
        <strain evidence="3">Wikel colony</strain>
    </source>
</reference>
<dbReference type="EnsemblMetazoa" id="ISCW004133-RA">
    <property type="protein sequence ID" value="ISCW004133-PA"/>
    <property type="gene ID" value="ISCW004133"/>
</dbReference>
<dbReference type="Proteomes" id="UP000001555">
    <property type="component" value="Unassembled WGS sequence"/>
</dbReference>
<dbReference type="Pfam" id="PF21787">
    <property type="entry name" value="TNP-like_RNaseH_N"/>
    <property type="match status" value="1"/>
</dbReference>
<name>B7PJZ0_IXOSC</name>
<feature type="non-terminal residue" evidence="3">
    <location>
        <position position="1"/>
    </location>
</feature>
<evidence type="ECO:0000313" key="4">
    <source>
        <dbReference type="EnsemblMetazoa" id="ISCW004133-PA"/>
    </source>
</evidence>
<reference evidence="4" key="2">
    <citation type="submission" date="2020-05" db="UniProtKB">
        <authorList>
            <consortium name="EnsemblMetazoa"/>
        </authorList>
    </citation>
    <scope>IDENTIFICATION</scope>
    <source>
        <strain evidence="4">wikel</strain>
    </source>
</reference>
<evidence type="ECO:0000313" key="5">
    <source>
        <dbReference type="Proteomes" id="UP000001555"/>
    </source>
</evidence>
<feature type="chain" id="PRO_5010826180" description="Transposable element P transposase-like RNase H domain-containing protein" evidence="1">
    <location>
        <begin position="24"/>
        <end position="86"/>
    </location>
</feature>
<feature type="signal peptide" evidence="1">
    <location>
        <begin position="1"/>
        <end position="23"/>
    </location>
</feature>
<dbReference type="EMBL" id="ABJB010230625">
    <property type="status" value="NOT_ANNOTATED_CDS"/>
    <property type="molecule type" value="Genomic_DNA"/>
</dbReference>
<feature type="domain" description="Transposable element P transposase-like RNase H" evidence="2">
    <location>
        <begin position="3"/>
        <end position="44"/>
    </location>
</feature>